<dbReference type="Proteomes" id="UP000264072">
    <property type="component" value="Unassembled WGS sequence"/>
</dbReference>
<evidence type="ECO:0008006" key="4">
    <source>
        <dbReference type="Google" id="ProtNLM"/>
    </source>
</evidence>
<dbReference type="AlphaFoldDB" id="A0A351JT87"/>
<evidence type="ECO:0000256" key="1">
    <source>
        <dbReference type="SAM" id="Phobius"/>
    </source>
</evidence>
<feature type="transmembrane region" description="Helical" evidence="1">
    <location>
        <begin position="305"/>
        <end position="324"/>
    </location>
</feature>
<dbReference type="PANTHER" id="PTHR31272">
    <property type="entry name" value="CYTOCHROME C-TYPE BIOGENESIS PROTEIN HI_1454-RELATED"/>
    <property type="match status" value="1"/>
</dbReference>
<evidence type="ECO:0000313" key="3">
    <source>
        <dbReference type="Proteomes" id="UP000264072"/>
    </source>
</evidence>
<feature type="transmembrane region" description="Helical" evidence="1">
    <location>
        <begin position="450"/>
        <end position="472"/>
    </location>
</feature>
<keyword evidence="1" id="KW-0472">Membrane</keyword>
<accession>A0A351JT87</accession>
<dbReference type="Pfam" id="PF07610">
    <property type="entry name" value="DUF1573"/>
    <property type="match status" value="1"/>
</dbReference>
<keyword evidence="1" id="KW-1133">Transmembrane helix</keyword>
<reference evidence="2 3" key="1">
    <citation type="journal article" date="2018" name="Nat. Biotechnol.">
        <title>A standardized bacterial taxonomy based on genome phylogeny substantially revises the tree of life.</title>
        <authorList>
            <person name="Parks D.H."/>
            <person name="Chuvochina M."/>
            <person name="Waite D.W."/>
            <person name="Rinke C."/>
            <person name="Skarshewski A."/>
            <person name="Chaumeil P.A."/>
            <person name="Hugenholtz P."/>
        </authorList>
    </citation>
    <scope>NUCLEOTIDE SEQUENCE [LARGE SCALE GENOMIC DNA]</scope>
    <source>
        <strain evidence="2">UBA10185</strain>
    </source>
</reference>
<comment type="caution">
    <text evidence="2">The sequence shown here is derived from an EMBL/GenBank/DDBJ whole genome shotgun (WGS) entry which is preliminary data.</text>
</comment>
<keyword evidence="1" id="KW-0812">Transmembrane</keyword>
<evidence type="ECO:0000313" key="2">
    <source>
        <dbReference type="EMBL" id="HAZ29507.1"/>
    </source>
</evidence>
<feature type="transmembrane region" description="Helical" evidence="1">
    <location>
        <begin position="363"/>
        <end position="382"/>
    </location>
</feature>
<dbReference type="Gene3D" id="2.60.40.10">
    <property type="entry name" value="Immunoglobulins"/>
    <property type="match status" value="1"/>
</dbReference>
<feature type="transmembrane region" description="Helical" evidence="1">
    <location>
        <begin position="331"/>
        <end position="357"/>
    </location>
</feature>
<dbReference type="InterPro" id="IPR051790">
    <property type="entry name" value="Cytochrome_c-biogenesis_DsbD"/>
</dbReference>
<protein>
    <recommendedName>
        <fullName evidence="4">Cytochrome C biogenesis protein transmembrane domain-containing protein</fullName>
    </recommendedName>
</protein>
<proteinExistence type="predicted"/>
<organism evidence="2 3">
    <name type="scientific">candidate division WWE3 bacterium</name>
    <dbReference type="NCBI Taxonomy" id="2053526"/>
    <lineage>
        <taxon>Bacteria</taxon>
        <taxon>Katanobacteria</taxon>
    </lineage>
</organism>
<name>A0A351JT87_UNCKA</name>
<sequence length="515" mass="57594">MANLLKSKSIKTVVIFGLAALVIGVLVYNYGSNRPIRLPKEIDLKELRLTDKPSFSFSIKNTSDANVEIARIYTSCGCTVVLEPTNSFILGPKNSIQVTMQFDPASMHKNGDDIYHEIYVLTSKPTNREYIVKMKGKIASSQETVEVFYNSACTDCVAYINEMKPMLAKYSTNPVLKDYINKPSYRKELNALNTKYQVPYNVQDSLTFFLKPNLIIEGHVPQATVETLLQNYHQLPKHSLIVLYQPNMHSNATDYQIYLAGYTTKKLAVSDDVLKYINSKEPRVIQNSLPDTLVVPVVVGAITNSLHPCAIAVLLLLLTFLYTIKKSKRTVILIGLSYIFGVFLVYFLIGLGLLRAISLSSEPFFVAKIATVLLLILGLINIKDYFFPKLPIHLKIPDFTKGAIQSFMEKASIPSAFIVGALVGMCAFPCTGGIYTVIISTLAATASSQFVLYLILYNIIFVLPLLVVVLIASNKELLEKVEEMHNKNSRKLHLITGVLMVLIAIGVYFWIRIYM</sequence>
<feature type="transmembrane region" description="Helical" evidence="1">
    <location>
        <begin position="12"/>
        <end position="31"/>
    </location>
</feature>
<gene>
    <name evidence="2" type="ORF">DCY43_02005</name>
</gene>
<feature type="transmembrane region" description="Helical" evidence="1">
    <location>
        <begin position="492"/>
        <end position="511"/>
    </location>
</feature>
<dbReference type="PANTHER" id="PTHR31272:SF9">
    <property type="entry name" value="BLL1027 PROTEIN"/>
    <property type="match status" value="1"/>
</dbReference>
<feature type="transmembrane region" description="Helical" evidence="1">
    <location>
        <begin position="416"/>
        <end position="438"/>
    </location>
</feature>
<dbReference type="EMBL" id="DNHX01000017">
    <property type="protein sequence ID" value="HAZ29507.1"/>
    <property type="molecule type" value="Genomic_DNA"/>
</dbReference>
<dbReference type="InterPro" id="IPR013783">
    <property type="entry name" value="Ig-like_fold"/>
</dbReference>
<dbReference type="InterPro" id="IPR011467">
    <property type="entry name" value="DUF1573"/>
</dbReference>